<accession>A0A495IXY1</accession>
<dbReference type="Proteomes" id="UP000268007">
    <property type="component" value="Unassembled WGS sequence"/>
</dbReference>
<proteinExistence type="predicted"/>
<keyword evidence="3" id="KW-1185">Reference proteome</keyword>
<keyword evidence="1" id="KW-0732">Signal</keyword>
<evidence type="ECO:0000313" key="3">
    <source>
        <dbReference type="Proteomes" id="UP000268007"/>
    </source>
</evidence>
<organism evidence="2 3">
    <name type="scientific">Mucilaginibacter gracilis</name>
    <dbReference type="NCBI Taxonomy" id="423350"/>
    <lineage>
        <taxon>Bacteria</taxon>
        <taxon>Pseudomonadati</taxon>
        <taxon>Bacteroidota</taxon>
        <taxon>Sphingobacteriia</taxon>
        <taxon>Sphingobacteriales</taxon>
        <taxon>Sphingobacteriaceae</taxon>
        <taxon>Mucilaginibacter</taxon>
    </lineage>
</organism>
<dbReference type="EMBL" id="RBKU01000001">
    <property type="protein sequence ID" value="RKR81557.1"/>
    <property type="molecule type" value="Genomic_DNA"/>
</dbReference>
<feature type="chain" id="PRO_5019772615" evidence="1">
    <location>
        <begin position="21"/>
        <end position="128"/>
    </location>
</feature>
<evidence type="ECO:0000256" key="1">
    <source>
        <dbReference type="SAM" id="SignalP"/>
    </source>
</evidence>
<reference evidence="2 3" key="1">
    <citation type="submission" date="2018-10" db="EMBL/GenBank/DDBJ databases">
        <title>Genomic Encyclopedia of Archaeal and Bacterial Type Strains, Phase II (KMG-II): from individual species to whole genera.</title>
        <authorList>
            <person name="Goeker M."/>
        </authorList>
    </citation>
    <scope>NUCLEOTIDE SEQUENCE [LARGE SCALE GENOMIC DNA]</scope>
    <source>
        <strain evidence="2 3">DSM 18602</strain>
    </source>
</reference>
<evidence type="ECO:0000313" key="2">
    <source>
        <dbReference type="EMBL" id="RKR81557.1"/>
    </source>
</evidence>
<comment type="caution">
    <text evidence="2">The sequence shown here is derived from an EMBL/GenBank/DDBJ whole genome shotgun (WGS) entry which is preliminary data.</text>
</comment>
<gene>
    <name evidence="2" type="ORF">BDD43_1704</name>
</gene>
<name>A0A495IXY1_9SPHI</name>
<dbReference type="AlphaFoldDB" id="A0A495IXY1"/>
<dbReference type="RefSeq" id="WP_121197244.1">
    <property type="nucleotide sequence ID" value="NZ_RBKU01000001.1"/>
</dbReference>
<protein>
    <submittedName>
        <fullName evidence="2">Uncharacterized protein</fullName>
    </submittedName>
</protein>
<feature type="signal peptide" evidence="1">
    <location>
        <begin position="1"/>
        <end position="20"/>
    </location>
</feature>
<sequence>MDYKNILLLLCFFTISKSNAQALLYHPHSLEVYKNSAKWVTVIDHINDVKLKPGTDTTLLFIGGYFPGQVLTVVIKGADKKFQGYPVSRWPGKDATISGNIVFYEGKPAIIVKDSSQINIATTAIVNH</sequence>
<dbReference type="OrthoDB" id="1524522at2"/>